<dbReference type="EMBL" id="AYYX01000023">
    <property type="protein sequence ID" value="KRM88750.1"/>
    <property type="molecule type" value="Genomic_DNA"/>
</dbReference>
<gene>
    <name evidence="2" type="ORF">FD21_GL000890</name>
</gene>
<organism evidence="2 3">
    <name type="scientific">Liquorilactobacillus vini DSM 20605</name>
    <dbReference type="NCBI Taxonomy" id="1133569"/>
    <lineage>
        <taxon>Bacteria</taxon>
        <taxon>Bacillati</taxon>
        <taxon>Bacillota</taxon>
        <taxon>Bacilli</taxon>
        <taxon>Lactobacillales</taxon>
        <taxon>Lactobacillaceae</taxon>
        <taxon>Liquorilactobacillus</taxon>
    </lineage>
</organism>
<dbReference type="PATRIC" id="fig|1133569.4.peg.979"/>
<dbReference type="RefSeq" id="WP_010580262.1">
    <property type="nucleotide sequence ID" value="NZ_AHYZ01000066.1"/>
</dbReference>
<dbReference type="OrthoDB" id="9807051at2"/>
<comment type="caution">
    <text evidence="2">The sequence shown here is derived from an EMBL/GenBank/DDBJ whole genome shotgun (WGS) entry which is preliminary data.</text>
</comment>
<dbReference type="Gene3D" id="3.20.20.70">
    <property type="entry name" value="Aldolase class I"/>
    <property type="match status" value="1"/>
</dbReference>
<evidence type="ECO:0000256" key="1">
    <source>
        <dbReference type="ARBA" id="ARBA00023270"/>
    </source>
</evidence>
<dbReference type="InterPro" id="IPR011861">
    <property type="entry name" value="Transald_staph-type"/>
</dbReference>
<dbReference type="Pfam" id="PF00923">
    <property type="entry name" value="TAL_FSA"/>
    <property type="match status" value="1"/>
</dbReference>
<reference evidence="2 3" key="1">
    <citation type="journal article" date="2015" name="Genome Announc.">
        <title>Expanding the biotechnology potential of lactobacilli through comparative genomics of 213 strains and associated genera.</title>
        <authorList>
            <person name="Sun Z."/>
            <person name="Harris H.M."/>
            <person name="McCann A."/>
            <person name="Guo C."/>
            <person name="Argimon S."/>
            <person name="Zhang W."/>
            <person name="Yang X."/>
            <person name="Jeffery I.B."/>
            <person name="Cooney J.C."/>
            <person name="Kagawa T.F."/>
            <person name="Liu W."/>
            <person name="Song Y."/>
            <person name="Salvetti E."/>
            <person name="Wrobel A."/>
            <person name="Rasinkangas P."/>
            <person name="Parkhill J."/>
            <person name="Rea M.C."/>
            <person name="O'Sullivan O."/>
            <person name="Ritari J."/>
            <person name="Douillard F.P."/>
            <person name="Paul Ross R."/>
            <person name="Yang R."/>
            <person name="Briner A.E."/>
            <person name="Felis G.E."/>
            <person name="de Vos W.M."/>
            <person name="Barrangou R."/>
            <person name="Klaenhammer T.R."/>
            <person name="Caufield P.W."/>
            <person name="Cui Y."/>
            <person name="Zhang H."/>
            <person name="O'Toole P.W."/>
        </authorList>
    </citation>
    <scope>NUCLEOTIDE SEQUENCE [LARGE SCALE GENOMIC DNA]</scope>
    <source>
        <strain evidence="2 3">DSM 20605</strain>
    </source>
</reference>
<dbReference type="SUPFAM" id="SSF51569">
    <property type="entry name" value="Aldolase"/>
    <property type="match status" value="1"/>
</dbReference>
<protein>
    <submittedName>
        <fullName evidence="2">Translaldolase</fullName>
    </submittedName>
</protein>
<dbReference type="InterPro" id="IPR001585">
    <property type="entry name" value="TAL/FSA"/>
</dbReference>
<dbReference type="GO" id="GO:0005975">
    <property type="term" value="P:carbohydrate metabolic process"/>
    <property type="evidence" value="ECO:0007669"/>
    <property type="project" value="InterPro"/>
</dbReference>
<dbReference type="PANTHER" id="PTHR10683">
    <property type="entry name" value="TRANSALDOLASE"/>
    <property type="match status" value="1"/>
</dbReference>
<evidence type="ECO:0000313" key="3">
    <source>
        <dbReference type="Proteomes" id="UP000051576"/>
    </source>
</evidence>
<dbReference type="InterPro" id="IPR013785">
    <property type="entry name" value="Aldolase_TIM"/>
</dbReference>
<keyword evidence="3" id="KW-1185">Reference proteome</keyword>
<dbReference type="Proteomes" id="UP000051576">
    <property type="component" value="Unassembled WGS sequence"/>
</dbReference>
<evidence type="ECO:0000313" key="2">
    <source>
        <dbReference type="EMBL" id="KRM88750.1"/>
    </source>
</evidence>
<accession>A0A0R2CAA7</accession>
<sequence length="240" mass="26205">MANNKLDFKIKIYSDGADIRDMREAAKNDFLSGFTTNPSLMKKAGVKDYLTFAKEVVKEFPDYSISFEVFSNDHDTMLKEAELLHSLGKNVYVKIPIITTEGKSTASIIKYLSEKGVSINVTAIATIDQVKEAVASFAPGTKNIVSIFVGRVADTGTDPTEFVKESVAATKDHPEAQLLWASTREVINIFQAQELGVDIITVPPTIIKKLANVGKSAEKVSLDTVLGFEKDIKASGLKIL</sequence>
<dbReference type="NCBIfam" id="TIGR02134">
    <property type="entry name" value="transald_staph"/>
    <property type="match status" value="1"/>
</dbReference>
<keyword evidence="1" id="KW-0704">Schiff base</keyword>
<proteinExistence type="predicted"/>
<dbReference type="AlphaFoldDB" id="A0A0R2CAA7"/>
<name>A0A0R2CAA7_9LACO</name>
<dbReference type="STRING" id="1133569.FD21_GL000890"/>
<dbReference type="eggNOG" id="COG0176">
    <property type="taxonomic scope" value="Bacteria"/>
</dbReference>
<dbReference type="PANTHER" id="PTHR10683:SF40">
    <property type="entry name" value="FRUCTOSE-6-PHOSPHATE ALDOLASE 1-RELATED"/>
    <property type="match status" value="1"/>
</dbReference>